<evidence type="ECO:0000256" key="2">
    <source>
        <dbReference type="ARBA" id="ARBA00022694"/>
    </source>
</evidence>
<keyword evidence="2 4" id="KW-0819">tRNA processing</keyword>
<dbReference type="Pfam" id="PF01416">
    <property type="entry name" value="PseudoU_synth_1"/>
    <property type="match status" value="1"/>
</dbReference>
<comment type="catalytic activity">
    <reaction evidence="4 5">
        <text>uridine(38/39/40) in tRNA = pseudouridine(38/39/40) in tRNA</text>
        <dbReference type="Rhea" id="RHEA:22376"/>
        <dbReference type="Rhea" id="RHEA-COMP:10085"/>
        <dbReference type="Rhea" id="RHEA-COMP:10087"/>
        <dbReference type="ChEBI" id="CHEBI:65314"/>
        <dbReference type="ChEBI" id="CHEBI:65315"/>
        <dbReference type="EC" id="5.4.99.12"/>
    </reaction>
</comment>
<feature type="region of interest" description="Disordered" evidence="6">
    <location>
        <begin position="1"/>
        <end position="28"/>
    </location>
</feature>
<feature type="region of interest" description="Disordered" evidence="6">
    <location>
        <begin position="320"/>
        <end position="340"/>
    </location>
</feature>
<dbReference type="HAMAP" id="MF_00171">
    <property type="entry name" value="TruA"/>
    <property type="match status" value="1"/>
</dbReference>
<name>A0ABP5IUM8_9MICO</name>
<proteinExistence type="inferred from homology"/>
<evidence type="ECO:0000313" key="9">
    <source>
        <dbReference type="Proteomes" id="UP001500984"/>
    </source>
</evidence>
<organism evidence="8 9">
    <name type="scientific">Brevibacterium salitolerans</name>
    <dbReference type="NCBI Taxonomy" id="1403566"/>
    <lineage>
        <taxon>Bacteria</taxon>
        <taxon>Bacillati</taxon>
        <taxon>Actinomycetota</taxon>
        <taxon>Actinomycetes</taxon>
        <taxon>Micrococcales</taxon>
        <taxon>Brevibacteriaceae</taxon>
        <taxon>Brevibacterium</taxon>
    </lineage>
</organism>
<evidence type="ECO:0000313" key="8">
    <source>
        <dbReference type="EMBL" id="GAA2105068.1"/>
    </source>
</evidence>
<dbReference type="Proteomes" id="UP001500984">
    <property type="component" value="Unassembled WGS sequence"/>
</dbReference>
<dbReference type="InterPro" id="IPR001406">
    <property type="entry name" value="PsdUridine_synth_TruA"/>
</dbReference>
<reference evidence="9" key="1">
    <citation type="journal article" date="2019" name="Int. J. Syst. Evol. Microbiol.">
        <title>The Global Catalogue of Microorganisms (GCM) 10K type strain sequencing project: providing services to taxonomists for standard genome sequencing and annotation.</title>
        <authorList>
            <consortium name="The Broad Institute Genomics Platform"/>
            <consortium name="The Broad Institute Genome Sequencing Center for Infectious Disease"/>
            <person name="Wu L."/>
            <person name="Ma J."/>
        </authorList>
    </citation>
    <scope>NUCLEOTIDE SEQUENCE [LARGE SCALE GENOMIC DNA]</scope>
    <source>
        <strain evidence="9">JCM 15900</strain>
    </source>
</reference>
<dbReference type="InterPro" id="IPR020094">
    <property type="entry name" value="TruA/RsuA/RluB/E/F_N"/>
</dbReference>
<evidence type="ECO:0000256" key="3">
    <source>
        <dbReference type="ARBA" id="ARBA00023235"/>
    </source>
</evidence>
<dbReference type="InterPro" id="IPR020097">
    <property type="entry name" value="PsdUridine_synth_TruA_a/b_dom"/>
</dbReference>
<dbReference type="InterPro" id="IPR020095">
    <property type="entry name" value="PsdUridine_synth_TruA_C"/>
</dbReference>
<evidence type="ECO:0000259" key="7">
    <source>
        <dbReference type="Pfam" id="PF01416"/>
    </source>
</evidence>
<comment type="similarity">
    <text evidence="1 4 5">Belongs to the tRNA pseudouridine synthase TruA family.</text>
</comment>
<feature type="binding site" evidence="4">
    <location>
        <position position="173"/>
    </location>
    <ligand>
        <name>substrate</name>
    </ligand>
</feature>
<evidence type="ECO:0000256" key="4">
    <source>
        <dbReference type="HAMAP-Rule" id="MF_00171"/>
    </source>
</evidence>
<keyword evidence="3 4" id="KW-0413">Isomerase</keyword>
<comment type="caution">
    <text evidence="8">The sequence shown here is derived from an EMBL/GenBank/DDBJ whole genome shotgun (WGS) entry which is preliminary data.</text>
</comment>
<dbReference type="InterPro" id="IPR020103">
    <property type="entry name" value="PsdUridine_synth_cat_dom_sf"/>
</dbReference>
<feature type="domain" description="Pseudouridine synthase I TruA alpha/beta" evidence="7">
    <location>
        <begin position="207"/>
        <end position="316"/>
    </location>
</feature>
<dbReference type="EMBL" id="BAAAPZ010000018">
    <property type="protein sequence ID" value="GAA2105068.1"/>
    <property type="molecule type" value="Genomic_DNA"/>
</dbReference>
<dbReference type="PANTHER" id="PTHR11142:SF0">
    <property type="entry name" value="TRNA PSEUDOURIDINE SYNTHASE-LIKE 1"/>
    <property type="match status" value="1"/>
</dbReference>
<dbReference type="EC" id="5.4.99.12" evidence="4"/>
<dbReference type="Gene3D" id="3.30.70.580">
    <property type="entry name" value="Pseudouridine synthase I, catalytic domain, N-terminal subdomain"/>
    <property type="match status" value="1"/>
</dbReference>
<evidence type="ECO:0000256" key="1">
    <source>
        <dbReference type="ARBA" id="ARBA00009375"/>
    </source>
</evidence>
<dbReference type="SUPFAM" id="SSF55120">
    <property type="entry name" value="Pseudouridine synthase"/>
    <property type="match status" value="1"/>
</dbReference>
<protein>
    <recommendedName>
        <fullName evidence="4">tRNA pseudouridine synthase A</fullName>
        <ecNumber evidence="4">5.4.99.12</ecNumber>
    </recommendedName>
    <alternativeName>
        <fullName evidence="4">tRNA pseudouridine(38-40) synthase</fullName>
    </alternativeName>
    <alternativeName>
        <fullName evidence="4">tRNA pseudouridylate synthase I</fullName>
    </alternativeName>
    <alternativeName>
        <fullName evidence="4">tRNA-uridine isomerase I</fullName>
    </alternativeName>
</protein>
<accession>A0ABP5IUM8</accession>
<evidence type="ECO:0000256" key="6">
    <source>
        <dbReference type="SAM" id="MobiDB-lite"/>
    </source>
</evidence>
<gene>
    <name evidence="4 8" type="primary">truA</name>
    <name evidence="8" type="ORF">GCM10009823_30130</name>
</gene>
<comment type="caution">
    <text evidence="4">Lacks conserved residue(s) required for the propagation of feature annotation.</text>
</comment>
<dbReference type="PANTHER" id="PTHR11142">
    <property type="entry name" value="PSEUDOURIDYLATE SYNTHASE"/>
    <property type="match status" value="1"/>
</dbReference>
<dbReference type="Gene3D" id="3.30.70.660">
    <property type="entry name" value="Pseudouridine synthase I, catalytic domain, C-terminal subdomain"/>
    <property type="match status" value="1"/>
</dbReference>
<sequence length="340" mass="35577">MALPEAGSVGGPAESVRERSATAPGLLGSRQDARVPAAAASVAEAAVRFRLDLGYAGGGFHGWATQPGLRTVQGTLEAALAKICGVPVRTVVAGRTDAGVHARRQVVHLDLPETTAARLGGTQGKRRRTPAEGLTSRLRGVLAHLEAPDVVVHAAQEVPAEFDARFSAVWRRYSYRIADAAAFLDPLAVGHTVQLRGELDVERMAAAAAELLGLHDFLPFCKPRPESTTIRTLQALTVTRGAGDGAITLGLQADAFCHHMVRALVGALVKVGHGSWDVTAPAEQLARAEAGAAKTALAPMHLMPAHGLVLEEVGYPEGPAGWAEQAGTARNRRSAEELQG</sequence>
<keyword evidence="9" id="KW-1185">Reference proteome</keyword>
<feature type="active site" description="Nucleophile" evidence="4">
    <location>
        <position position="97"/>
    </location>
</feature>
<comment type="subunit">
    <text evidence="4">Homodimer.</text>
</comment>
<dbReference type="RefSeq" id="WP_425547048.1">
    <property type="nucleotide sequence ID" value="NZ_BAAAPZ010000018.1"/>
</dbReference>
<evidence type="ECO:0000256" key="5">
    <source>
        <dbReference type="RuleBase" id="RU003792"/>
    </source>
</evidence>
<dbReference type="NCBIfam" id="TIGR00071">
    <property type="entry name" value="hisT_truA"/>
    <property type="match status" value="1"/>
</dbReference>
<dbReference type="CDD" id="cd02570">
    <property type="entry name" value="PseudoU_synth_EcTruA"/>
    <property type="match status" value="1"/>
</dbReference>
<comment type="function">
    <text evidence="4">Formation of pseudouridine at positions 38, 39 and 40 in the anticodon stem and loop of transfer RNAs.</text>
</comment>